<feature type="active site" description="Charge relay system" evidence="5">
    <location>
        <position position="299"/>
    </location>
</feature>
<dbReference type="InterPro" id="IPR023828">
    <property type="entry name" value="Peptidase_S8_Ser-AS"/>
</dbReference>
<dbReference type="InterPro" id="IPR000209">
    <property type="entry name" value="Peptidase_S8/S53_dom"/>
</dbReference>
<protein>
    <submittedName>
        <fullName evidence="8">DEKNAAC103796</fullName>
    </submittedName>
</protein>
<dbReference type="CDD" id="cd04077">
    <property type="entry name" value="Peptidases_S8_PCSK9_ProteinaseK_like"/>
    <property type="match status" value="1"/>
</dbReference>
<dbReference type="AlphaFoldDB" id="A0A448YP78"/>
<keyword evidence="2 5" id="KW-0645">Protease</keyword>
<comment type="similarity">
    <text evidence="1 5 6">Belongs to the peptidase S8 family.</text>
</comment>
<evidence type="ECO:0000259" key="7">
    <source>
        <dbReference type="Pfam" id="PF00082"/>
    </source>
</evidence>
<evidence type="ECO:0000256" key="3">
    <source>
        <dbReference type="ARBA" id="ARBA00022801"/>
    </source>
</evidence>
<dbReference type="InterPro" id="IPR036852">
    <property type="entry name" value="Peptidase_S8/S53_dom_sf"/>
</dbReference>
<dbReference type="PROSITE" id="PS00136">
    <property type="entry name" value="SUBTILASE_ASP"/>
    <property type="match status" value="1"/>
</dbReference>
<dbReference type="FunCoup" id="A0A448YP78">
    <property type="interactions" value="18"/>
</dbReference>
<dbReference type="InterPro" id="IPR023827">
    <property type="entry name" value="Peptidase_S8_Asp-AS"/>
</dbReference>
<dbReference type="EMBL" id="CAACVR010000026">
    <property type="protein sequence ID" value="VEU22735.1"/>
    <property type="molecule type" value="Genomic_DNA"/>
</dbReference>
<dbReference type="InterPro" id="IPR015500">
    <property type="entry name" value="Peptidase_S8_subtilisin-rel"/>
</dbReference>
<evidence type="ECO:0000256" key="2">
    <source>
        <dbReference type="ARBA" id="ARBA00022670"/>
    </source>
</evidence>
<dbReference type="InterPro" id="IPR034193">
    <property type="entry name" value="PCSK9_ProteinaseK-like"/>
</dbReference>
<gene>
    <name evidence="8" type="ORF">BRENAR_LOCUS3466</name>
</gene>
<keyword evidence="4 5" id="KW-0720">Serine protease</keyword>
<dbReference type="InParanoid" id="A0A448YP78"/>
<accession>A0A448YP78</accession>
<dbReference type="Proteomes" id="UP000290900">
    <property type="component" value="Unassembled WGS sequence"/>
</dbReference>
<sequence length="380" mass="40285">MEALCLEDDKVKAASHVRTGIRKVFSFGKFEGIVGEFTKEVVQRLTDNPLIEKITPDIIVNAVDFKVQPDAPLHLVRLSQEGSVNIEDDSEYFYDDRYLGQGVNAYVIDTGVFVEHPEFEERAVLGPNFSDDVRHIDYVGHGTHVAGVIASKTFGVAKKTRIISIKTLDRHGLGALSAVIAGLEYAVNHRADSGSPGVANLSLGAARSAILDSAVEAAVDSGLVVVVAAGNNNMDACRASPAGSPYALTVGAIDDKRDRVASFSNWGCCVDIFSSGVDVESLSNNPFDYVQTKKLSGTSMASPVVAGVVATLLGGGTKPEDLRGQLYRLAIDGAIARTSLLLRPGSPNRIASTGVRENSLGNHGGFNRTNLETTAGTLVQ</sequence>
<feature type="domain" description="Peptidase S8/S53" evidence="7">
    <location>
        <begin position="101"/>
        <end position="323"/>
    </location>
</feature>
<reference evidence="8 9" key="1">
    <citation type="submission" date="2018-12" db="EMBL/GenBank/DDBJ databases">
        <authorList>
            <person name="Tiukova I."/>
            <person name="Dainat J."/>
        </authorList>
    </citation>
    <scope>NUCLEOTIDE SEQUENCE [LARGE SCALE GENOMIC DNA]</scope>
</reference>
<dbReference type="FunFam" id="3.40.50.200:FF:000007">
    <property type="entry name" value="Subtilisin-like serine protease"/>
    <property type="match status" value="1"/>
</dbReference>
<evidence type="ECO:0000256" key="1">
    <source>
        <dbReference type="ARBA" id="ARBA00011073"/>
    </source>
</evidence>
<dbReference type="PROSITE" id="PS00138">
    <property type="entry name" value="SUBTILASE_SER"/>
    <property type="match status" value="1"/>
</dbReference>
<evidence type="ECO:0000313" key="8">
    <source>
        <dbReference type="EMBL" id="VEU22735.1"/>
    </source>
</evidence>
<dbReference type="PANTHER" id="PTHR43806">
    <property type="entry name" value="PEPTIDASE S8"/>
    <property type="match status" value="1"/>
</dbReference>
<name>A0A448YP78_BRENA</name>
<dbReference type="Gene3D" id="3.40.50.200">
    <property type="entry name" value="Peptidase S8/S53 domain"/>
    <property type="match status" value="1"/>
</dbReference>
<dbReference type="OrthoDB" id="206201at2759"/>
<dbReference type="PANTHER" id="PTHR43806:SF13">
    <property type="entry name" value="SUBTILASE-TYPE PROTEINASE RRT12"/>
    <property type="match status" value="1"/>
</dbReference>
<dbReference type="SUPFAM" id="SSF52743">
    <property type="entry name" value="Subtilisin-like"/>
    <property type="match status" value="1"/>
</dbReference>
<feature type="active site" description="Charge relay system" evidence="5">
    <location>
        <position position="141"/>
    </location>
</feature>
<organism evidence="8 9">
    <name type="scientific">Brettanomyces naardenensis</name>
    <name type="common">Yeast</name>
    <dbReference type="NCBI Taxonomy" id="13370"/>
    <lineage>
        <taxon>Eukaryota</taxon>
        <taxon>Fungi</taxon>
        <taxon>Dikarya</taxon>
        <taxon>Ascomycota</taxon>
        <taxon>Saccharomycotina</taxon>
        <taxon>Pichiomycetes</taxon>
        <taxon>Pichiales</taxon>
        <taxon>Pichiaceae</taxon>
        <taxon>Brettanomyces</taxon>
    </lineage>
</organism>
<dbReference type="GO" id="GO:0006508">
    <property type="term" value="P:proteolysis"/>
    <property type="evidence" value="ECO:0007669"/>
    <property type="project" value="UniProtKB-KW"/>
</dbReference>
<dbReference type="STRING" id="13370.A0A448YP78"/>
<keyword evidence="9" id="KW-1185">Reference proteome</keyword>
<dbReference type="GO" id="GO:0004252">
    <property type="term" value="F:serine-type endopeptidase activity"/>
    <property type="evidence" value="ECO:0007669"/>
    <property type="project" value="UniProtKB-UniRule"/>
</dbReference>
<evidence type="ECO:0000313" key="9">
    <source>
        <dbReference type="Proteomes" id="UP000290900"/>
    </source>
</evidence>
<evidence type="ECO:0000256" key="5">
    <source>
        <dbReference type="PROSITE-ProRule" id="PRU01240"/>
    </source>
</evidence>
<dbReference type="PROSITE" id="PS51892">
    <property type="entry name" value="SUBTILASE"/>
    <property type="match status" value="1"/>
</dbReference>
<proteinExistence type="inferred from homology"/>
<keyword evidence="3 5" id="KW-0378">Hydrolase</keyword>
<dbReference type="PROSITE" id="PS00137">
    <property type="entry name" value="SUBTILASE_HIS"/>
    <property type="match status" value="1"/>
</dbReference>
<dbReference type="PRINTS" id="PR00723">
    <property type="entry name" value="SUBTILISIN"/>
</dbReference>
<feature type="active site" description="Charge relay system" evidence="5">
    <location>
        <position position="109"/>
    </location>
</feature>
<dbReference type="InterPro" id="IPR050131">
    <property type="entry name" value="Peptidase_S8_subtilisin-like"/>
</dbReference>
<evidence type="ECO:0000256" key="6">
    <source>
        <dbReference type="RuleBase" id="RU003355"/>
    </source>
</evidence>
<evidence type="ECO:0000256" key="4">
    <source>
        <dbReference type="ARBA" id="ARBA00022825"/>
    </source>
</evidence>
<dbReference type="Pfam" id="PF00082">
    <property type="entry name" value="Peptidase_S8"/>
    <property type="match status" value="1"/>
</dbReference>
<dbReference type="InterPro" id="IPR022398">
    <property type="entry name" value="Peptidase_S8_His-AS"/>
</dbReference>